<protein>
    <submittedName>
        <fullName evidence="2">Uncharacterized protein</fullName>
    </submittedName>
</protein>
<feature type="region of interest" description="Disordered" evidence="1">
    <location>
        <begin position="444"/>
        <end position="517"/>
    </location>
</feature>
<dbReference type="Proteomes" id="UP000593562">
    <property type="component" value="Unassembled WGS sequence"/>
</dbReference>
<feature type="compositionally biased region" description="Acidic residues" evidence="1">
    <location>
        <begin position="444"/>
        <end position="456"/>
    </location>
</feature>
<evidence type="ECO:0000313" key="2">
    <source>
        <dbReference type="EMBL" id="KAF5733904.1"/>
    </source>
</evidence>
<dbReference type="PANTHER" id="PTHR36071">
    <property type="entry name" value="DNA DOUBLE-STRAND BREAK REPAIR PROTEIN"/>
    <property type="match status" value="1"/>
</dbReference>
<dbReference type="EMBL" id="JAAARO010000016">
    <property type="protein sequence ID" value="KAF5733904.1"/>
    <property type="molecule type" value="Genomic_DNA"/>
</dbReference>
<dbReference type="InParanoid" id="A0A7J7CIP1"/>
<keyword evidence="3" id="KW-1185">Reference proteome</keyword>
<accession>A0A7J7CIP1</accession>
<evidence type="ECO:0000313" key="3">
    <source>
        <dbReference type="Proteomes" id="UP000593562"/>
    </source>
</evidence>
<name>A0A7J7CIP1_TRIWF</name>
<comment type="caution">
    <text evidence="2">The sequence shown here is derived from an EMBL/GenBank/DDBJ whole genome shotgun (WGS) entry which is preliminary data.</text>
</comment>
<reference evidence="2 3" key="1">
    <citation type="journal article" date="2020" name="Nat. Commun.">
        <title>Genome of Tripterygium wilfordii and identification of cytochrome P450 involved in triptolide biosynthesis.</title>
        <authorList>
            <person name="Tu L."/>
            <person name="Su P."/>
            <person name="Zhang Z."/>
            <person name="Gao L."/>
            <person name="Wang J."/>
            <person name="Hu T."/>
            <person name="Zhou J."/>
            <person name="Zhang Y."/>
            <person name="Zhao Y."/>
            <person name="Liu Y."/>
            <person name="Song Y."/>
            <person name="Tong Y."/>
            <person name="Lu Y."/>
            <person name="Yang J."/>
            <person name="Xu C."/>
            <person name="Jia M."/>
            <person name="Peters R.J."/>
            <person name="Huang L."/>
            <person name="Gao W."/>
        </authorList>
    </citation>
    <scope>NUCLEOTIDE SEQUENCE [LARGE SCALE GENOMIC DNA]</scope>
    <source>
        <strain evidence="3">cv. XIE 37</strain>
        <tissue evidence="2">Leaf</tissue>
    </source>
</reference>
<dbReference type="PANTHER" id="PTHR36071:SF1">
    <property type="entry name" value="DNA DOUBLE-STRAND BREAK REPAIR PROTEIN"/>
    <property type="match status" value="1"/>
</dbReference>
<feature type="region of interest" description="Disordered" evidence="1">
    <location>
        <begin position="689"/>
        <end position="723"/>
    </location>
</feature>
<organism evidence="2 3">
    <name type="scientific">Tripterygium wilfordii</name>
    <name type="common">Thunder God vine</name>
    <dbReference type="NCBI Taxonomy" id="458696"/>
    <lineage>
        <taxon>Eukaryota</taxon>
        <taxon>Viridiplantae</taxon>
        <taxon>Streptophyta</taxon>
        <taxon>Embryophyta</taxon>
        <taxon>Tracheophyta</taxon>
        <taxon>Spermatophyta</taxon>
        <taxon>Magnoliopsida</taxon>
        <taxon>eudicotyledons</taxon>
        <taxon>Gunneridae</taxon>
        <taxon>Pentapetalae</taxon>
        <taxon>rosids</taxon>
        <taxon>fabids</taxon>
        <taxon>Celastrales</taxon>
        <taxon>Celastraceae</taxon>
        <taxon>Tripterygium</taxon>
    </lineage>
</organism>
<feature type="compositionally biased region" description="Polar residues" evidence="1">
    <location>
        <begin position="461"/>
        <end position="485"/>
    </location>
</feature>
<proteinExistence type="predicted"/>
<dbReference type="AlphaFoldDB" id="A0A7J7CIP1"/>
<gene>
    <name evidence="2" type="ORF">HS088_TW16G00345</name>
</gene>
<sequence length="723" mass="80438">MKLRAGKGFSLEELKSGEMEKKSDVYRSDFGSITSEIKRRERDLNLKRRWLMGLPTPGYNPEQATGPEFLTNKYLPESLLREDDIFYETVTMLVGEALGAFNMETEHHNVLATTELVEITDVAKTILSQLDTLTNRGLNLLAMVLTGGSVKFEQTRQRMKAVIRESLSEVLRTRNQRQDLLEICTQLSKLVNDPQNFQENCMRPALQCHFSAAIEVLGELEKLPFETLIIIDRKLRGVRVGMPTLQPLTRGNSRANVIEKVRKLSQEMLSQIGEKGELQKPLADALAIAGLSLKQMSGRPNSFMTDFNKFPPEIKTLQDEIMKALWVLESKISLTGWKTLQLLLDPNAEIANGPSRTEIKRMLTQYLFACGDMDVIPKYFLEAIALINGSSQALPPKTFPKEVIEEEAECILSVSAQSKQIVWDLLPDLELHQDFSDAYMEELEESDDDYNDDNDDSNGSVRQSKSCNPPPKSSTLVDSDFQSESCGDFIPFDSNPPSPLTNGKSSPSLFHEPDTLNSVPNVNVNQNQLGIVGRPIISTCNSSNLCQENGSLDGDGADGHEPEHCSKMYPGSPADLVSSSFSSAREKSVSTKRCPPKNLYLSIQAACDGTSLIAYHIIGHIMEGLAKQGSVELDCDYRYYLRGGNPIQKYTKDESLYFSEEDVVQAAKELIVSLQQRKKDTITPSKVLKTRSGNSAKRQRVLYPKSIPERPAASTGGSTVDNS</sequence>
<dbReference type="FunCoup" id="A0A7J7CIP1">
    <property type="interactions" value="1436"/>
</dbReference>
<evidence type="ECO:0000256" key="1">
    <source>
        <dbReference type="SAM" id="MobiDB-lite"/>
    </source>
</evidence>